<dbReference type="AlphaFoldDB" id="A0A0D8XQK3"/>
<dbReference type="OrthoDB" id="5813197at2759"/>
<evidence type="ECO:0000313" key="2">
    <source>
        <dbReference type="EMBL" id="KJH46074.1"/>
    </source>
</evidence>
<sequence length="77" mass="8984">MTALRVSVVVLLTILFINIHAFLIDNSDDDLSSFLEYPLSKRNFQHIWRDIQMQMPQNGKRAESLTRARANAYYRLG</sequence>
<evidence type="ECO:0000256" key="1">
    <source>
        <dbReference type="SAM" id="SignalP"/>
    </source>
</evidence>
<accession>A0A0D8XQK3</accession>
<organism evidence="2 3">
    <name type="scientific">Dictyocaulus viviparus</name>
    <name type="common">Bovine lungworm</name>
    <dbReference type="NCBI Taxonomy" id="29172"/>
    <lineage>
        <taxon>Eukaryota</taxon>
        <taxon>Metazoa</taxon>
        <taxon>Ecdysozoa</taxon>
        <taxon>Nematoda</taxon>
        <taxon>Chromadorea</taxon>
        <taxon>Rhabditida</taxon>
        <taxon>Rhabditina</taxon>
        <taxon>Rhabditomorpha</taxon>
        <taxon>Strongyloidea</taxon>
        <taxon>Metastrongylidae</taxon>
        <taxon>Dictyocaulus</taxon>
    </lineage>
</organism>
<protein>
    <submittedName>
        <fullName evidence="2">Uncharacterized protein</fullName>
    </submittedName>
</protein>
<dbReference type="Proteomes" id="UP000053766">
    <property type="component" value="Unassembled WGS sequence"/>
</dbReference>
<keyword evidence="1" id="KW-0732">Signal</keyword>
<keyword evidence="3" id="KW-1185">Reference proteome</keyword>
<name>A0A0D8XQK3_DICVI</name>
<gene>
    <name evidence="2" type="ORF">DICVIV_07884</name>
</gene>
<proteinExistence type="predicted"/>
<dbReference type="EMBL" id="KN716371">
    <property type="protein sequence ID" value="KJH46074.1"/>
    <property type="molecule type" value="Genomic_DNA"/>
</dbReference>
<feature type="signal peptide" evidence="1">
    <location>
        <begin position="1"/>
        <end position="21"/>
    </location>
</feature>
<reference evidence="2 3" key="1">
    <citation type="submission" date="2013-11" db="EMBL/GenBank/DDBJ databases">
        <title>Draft genome of the bovine lungworm Dictyocaulus viviparus.</title>
        <authorList>
            <person name="Mitreva M."/>
        </authorList>
    </citation>
    <scope>NUCLEOTIDE SEQUENCE [LARGE SCALE GENOMIC DNA]</scope>
    <source>
        <strain evidence="2 3">HannoverDv2000</strain>
    </source>
</reference>
<feature type="chain" id="PRO_5002335882" evidence="1">
    <location>
        <begin position="22"/>
        <end position="77"/>
    </location>
</feature>
<reference evidence="3" key="2">
    <citation type="journal article" date="2016" name="Sci. Rep.">
        <title>Dictyocaulus viviparus genome, variome and transcriptome elucidate lungworm biology and support future intervention.</title>
        <authorList>
            <person name="McNulty S.N."/>
            <person name="Strube C."/>
            <person name="Rosa B.A."/>
            <person name="Martin J.C."/>
            <person name="Tyagi R."/>
            <person name="Choi Y.J."/>
            <person name="Wang Q."/>
            <person name="Hallsworth Pepin K."/>
            <person name="Zhang X."/>
            <person name="Ozersky P."/>
            <person name="Wilson R.K."/>
            <person name="Sternberg P.W."/>
            <person name="Gasser R.B."/>
            <person name="Mitreva M."/>
        </authorList>
    </citation>
    <scope>NUCLEOTIDE SEQUENCE [LARGE SCALE GENOMIC DNA]</scope>
    <source>
        <strain evidence="3">HannoverDv2000</strain>
    </source>
</reference>
<evidence type="ECO:0000313" key="3">
    <source>
        <dbReference type="Proteomes" id="UP000053766"/>
    </source>
</evidence>